<dbReference type="STRING" id="1499967.U27_03399"/>
<dbReference type="InterPro" id="IPR021799">
    <property type="entry name" value="PIN-like_prokaryotic"/>
</dbReference>
<evidence type="ECO:0000313" key="1">
    <source>
        <dbReference type="EMBL" id="GAK56437.1"/>
    </source>
</evidence>
<proteinExistence type="predicted"/>
<dbReference type="PANTHER" id="PTHR39550">
    <property type="entry name" value="SLL0658 PROTEIN"/>
    <property type="match status" value="1"/>
</dbReference>
<reference evidence="1" key="1">
    <citation type="journal article" date="2015" name="PeerJ">
        <title>First genomic representation of candidate bacterial phylum KSB3 points to enhanced environmental sensing as a trigger of wastewater bulking.</title>
        <authorList>
            <person name="Sekiguchi Y."/>
            <person name="Ohashi A."/>
            <person name="Parks D.H."/>
            <person name="Yamauchi T."/>
            <person name="Tyson G.W."/>
            <person name="Hugenholtz P."/>
        </authorList>
    </citation>
    <scope>NUCLEOTIDE SEQUENCE [LARGE SCALE GENOMIC DNA]</scope>
</reference>
<sequence>MPVVSNTSPIWNLASLERLDLLHDQFPDVRIPQEVFSELQVGHEYPEMERIQHALTVRWITVESVTNSYIRQSLMLDLDRGEAARTNIN</sequence>
<dbReference type="AlphaFoldDB" id="A0A081BVT2"/>
<organism evidence="1">
    <name type="scientific">Vecturithrix granuli</name>
    <dbReference type="NCBI Taxonomy" id="1499967"/>
    <lineage>
        <taxon>Bacteria</taxon>
        <taxon>Candidatus Moduliflexota</taxon>
        <taxon>Candidatus Vecturitrichia</taxon>
        <taxon>Candidatus Vecturitrichales</taxon>
        <taxon>Candidatus Vecturitrichaceae</taxon>
        <taxon>Candidatus Vecturithrix</taxon>
    </lineage>
</organism>
<dbReference type="Proteomes" id="UP000030661">
    <property type="component" value="Unassembled WGS sequence"/>
</dbReference>
<accession>A0A081BVT2</accession>
<dbReference type="EMBL" id="DF820464">
    <property type="protein sequence ID" value="GAK56437.1"/>
    <property type="molecule type" value="Genomic_DNA"/>
</dbReference>
<keyword evidence="2" id="KW-1185">Reference proteome</keyword>
<gene>
    <name evidence="1" type="ORF">U27_03399</name>
</gene>
<name>A0A081BVT2_VECG1</name>
<protein>
    <submittedName>
        <fullName evidence="1">Uncharacterized protein</fullName>
    </submittedName>
</protein>
<evidence type="ECO:0000313" key="2">
    <source>
        <dbReference type="Proteomes" id="UP000030661"/>
    </source>
</evidence>
<dbReference type="PANTHER" id="PTHR39550:SF1">
    <property type="entry name" value="SLL0658 PROTEIN"/>
    <property type="match status" value="1"/>
</dbReference>
<dbReference type="HOGENOM" id="CLU_115769_4_1_0"/>
<dbReference type="eggNOG" id="COG2405">
    <property type="taxonomic scope" value="Bacteria"/>
</dbReference>
<dbReference type="Pfam" id="PF11848">
    <property type="entry name" value="DUF3368"/>
    <property type="match status" value="1"/>
</dbReference>